<evidence type="ECO:0000256" key="2">
    <source>
        <dbReference type="SAM" id="MobiDB-lite"/>
    </source>
</evidence>
<dbReference type="PROSITE" id="PS50004">
    <property type="entry name" value="C2"/>
    <property type="match status" value="2"/>
</dbReference>
<dbReference type="SMART" id="SM00239">
    <property type="entry name" value="C2"/>
    <property type="match status" value="2"/>
</dbReference>
<dbReference type="AlphaFoldDB" id="A0A336L2E9"/>
<feature type="domain" description="C2" evidence="3">
    <location>
        <begin position="411"/>
        <end position="539"/>
    </location>
</feature>
<dbReference type="OMA" id="DQQFKFP"/>
<dbReference type="PRINTS" id="PR00399">
    <property type="entry name" value="SYNAPTOTAGMN"/>
</dbReference>
<gene>
    <name evidence="4" type="primary">CSON002224</name>
</gene>
<feature type="compositionally biased region" description="Polar residues" evidence="2">
    <location>
        <begin position="106"/>
        <end position="117"/>
    </location>
</feature>
<dbReference type="InterPro" id="IPR001565">
    <property type="entry name" value="Synaptotagmin"/>
</dbReference>
<keyword evidence="1" id="KW-0677">Repeat</keyword>
<dbReference type="GO" id="GO:0070382">
    <property type="term" value="C:exocytic vesicle"/>
    <property type="evidence" value="ECO:0007669"/>
    <property type="project" value="TreeGrafter"/>
</dbReference>
<feature type="region of interest" description="Disordered" evidence="2">
    <location>
        <begin position="30"/>
        <end position="176"/>
    </location>
</feature>
<evidence type="ECO:0000313" key="5">
    <source>
        <dbReference type="EMBL" id="SSX30247.1"/>
    </source>
</evidence>
<feature type="compositionally biased region" description="Polar residues" evidence="2">
    <location>
        <begin position="124"/>
        <end position="135"/>
    </location>
</feature>
<proteinExistence type="predicted"/>
<dbReference type="Pfam" id="PF00168">
    <property type="entry name" value="C2"/>
    <property type="match status" value="2"/>
</dbReference>
<reference evidence="4" key="1">
    <citation type="submission" date="2018-04" db="EMBL/GenBank/DDBJ databases">
        <authorList>
            <person name="Go L.Y."/>
            <person name="Mitchell J.A."/>
        </authorList>
    </citation>
    <scope>NUCLEOTIDE SEQUENCE</scope>
    <source>
        <tissue evidence="4">Whole organism</tissue>
    </source>
</reference>
<sequence>MSGLGPAACWLTHKKIESWSRIAKERVNAVRRISEDRDKSRDSVSSSPPTSASTSLTNDSQDLTSSMEECSVPKDSPTPVQPLSSVPAHSVNIDSLRGPLEITPSPLHQQLQHQSKSFPPRLQRTPSISSQSSLDSAPSRHSSHRGSSPQIRTYAPDGRSTTLPHPPEHPLLHCARSPSPMRAISLDARCCSPASTDVSDMRTPSPSQSSLVSLISGGGGTSCISPKLNRCLSPLLIPPRTPAGVDPCIGPASPLGALQLDLYTRQEGPVYITAPENSHALGRLHLRIKYDSQVSDLAIHLIEAHDLCSFDDGGFRDPYVRVSLIPEVDQRKRQTSIHRGETHPYFDTHFKFPVSRDQLQEKQLILQVLDYDRYSHNDVIGELRIKMTELELSKSTEIWGDLIRIKKPQEDRPELLLSLNYLPQAERLTVVVMKAKNLETIQEPYVKLYLIVNGKRQKKKKTGAATSNDPSNPIWNEAFTFNLSSNLVPNTGLEIYVIGEGGEANAIGSCYIGLQEPGLGKQHWQEMQHNARKSTAMWHYLR</sequence>
<dbReference type="EMBL" id="UFQT01001374">
    <property type="protein sequence ID" value="SSX30247.1"/>
    <property type="molecule type" value="Genomic_DNA"/>
</dbReference>
<organism evidence="4">
    <name type="scientific">Culicoides sonorensis</name>
    <name type="common">Biting midge</name>
    <dbReference type="NCBI Taxonomy" id="179676"/>
    <lineage>
        <taxon>Eukaryota</taxon>
        <taxon>Metazoa</taxon>
        <taxon>Ecdysozoa</taxon>
        <taxon>Arthropoda</taxon>
        <taxon>Hexapoda</taxon>
        <taxon>Insecta</taxon>
        <taxon>Pterygota</taxon>
        <taxon>Neoptera</taxon>
        <taxon>Endopterygota</taxon>
        <taxon>Diptera</taxon>
        <taxon>Nematocera</taxon>
        <taxon>Chironomoidea</taxon>
        <taxon>Ceratopogonidae</taxon>
        <taxon>Ceratopogoninae</taxon>
        <taxon>Culicoides</taxon>
        <taxon>Monoculicoides</taxon>
    </lineage>
</organism>
<dbReference type="GO" id="GO:0001786">
    <property type="term" value="F:phosphatidylserine binding"/>
    <property type="evidence" value="ECO:0007669"/>
    <property type="project" value="TreeGrafter"/>
</dbReference>
<dbReference type="Gene3D" id="2.60.40.150">
    <property type="entry name" value="C2 domain"/>
    <property type="match status" value="2"/>
</dbReference>
<accession>A0A336L2E9</accession>
<dbReference type="CDD" id="cd00276">
    <property type="entry name" value="C2B_Synaptotagmin"/>
    <property type="match status" value="1"/>
</dbReference>
<evidence type="ECO:0000259" key="3">
    <source>
        <dbReference type="PROSITE" id="PS50004"/>
    </source>
</evidence>
<dbReference type="GO" id="GO:0005544">
    <property type="term" value="F:calcium-dependent phospholipid binding"/>
    <property type="evidence" value="ECO:0007669"/>
    <property type="project" value="TreeGrafter"/>
</dbReference>
<dbReference type="GO" id="GO:0030276">
    <property type="term" value="F:clathrin binding"/>
    <property type="evidence" value="ECO:0007669"/>
    <property type="project" value="TreeGrafter"/>
</dbReference>
<feature type="compositionally biased region" description="Polar residues" evidence="2">
    <location>
        <begin position="56"/>
        <end position="68"/>
    </location>
</feature>
<dbReference type="GO" id="GO:0017156">
    <property type="term" value="P:calcium-ion regulated exocytosis"/>
    <property type="evidence" value="ECO:0007669"/>
    <property type="project" value="TreeGrafter"/>
</dbReference>
<dbReference type="GO" id="GO:0000149">
    <property type="term" value="F:SNARE binding"/>
    <property type="evidence" value="ECO:0007669"/>
    <property type="project" value="TreeGrafter"/>
</dbReference>
<evidence type="ECO:0000256" key="1">
    <source>
        <dbReference type="ARBA" id="ARBA00022737"/>
    </source>
</evidence>
<reference evidence="5" key="2">
    <citation type="submission" date="2018-07" db="EMBL/GenBank/DDBJ databases">
        <authorList>
            <person name="Quirk P.G."/>
            <person name="Krulwich T.A."/>
        </authorList>
    </citation>
    <scope>NUCLEOTIDE SEQUENCE</scope>
</reference>
<feature type="domain" description="C2" evidence="3">
    <location>
        <begin position="280"/>
        <end position="400"/>
    </location>
</feature>
<feature type="compositionally biased region" description="Low complexity" evidence="2">
    <location>
        <begin position="136"/>
        <end position="149"/>
    </location>
</feature>
<dbReference type="PANTHER" id="PTHR10024:SF378">
    <property type="entry name" value="SYNAPTOTAGMIN BETA, ISOFORM D"/>
    <property type="match status" value="1"/>
</dbReference>
<feature type="compositionally biased region" description="Basic and acidic residues" evidence="2">
    <location>
        <begin position="30"/>
        <end position="42"/>
    </location>
</feature>
<feature type="compositionally biased region" description="Low complexity" evidence="2">
    <location>
        <begin position="43"/>
        <end position="55"/>
    </location>
</feature>
<dbReference type="FunFam" id="2.60.40.150:FF:000179">
    <property type="entry name" value="synaptotagmin-5 isoform X2"/>
    <property type="match status" value="1"/>
</dbReference>
<dbReference type="VEuPathDB" id="VectorBase:CSON002224"/>
<dbReference type="InterPro" id="IPR000008">
    <property type="entry name" value="C2_dom"/>
</dbReference>
<evidence type="ECO:0000313" key="4">
    <source>
        <dbReference type="EMBL" id="SSX10563.1"/>
    </source>
</evidence>
<dbReference type="PANTHER" id="PTHR10024">
    <property type="entry name" value="SYNAPTOTAGMIN"/>
    <property type="match status" value="1"/>
</dbReference>
<dbReference type="FunFam" id="2.60.40.150:FF:000180">
    <property type="entry name" value="synaptotagmin-5 isoform X2"/>
    <property type="match status" value="1"/>
</dbReference>
<dbReference type="GO" id="GO:0005509">
    <property type="term" value="F:calcium ion binding"/>
    <property type="evidence" value="ECO:0007669"/>
    <property type="project" value="TreeGrafter"/>
</dbReference>
<dbReference type="InterPro" id="IPR035892">
    <property type="entry name" value="C2_domain_sf"/>
</dbReference>
<dbReference type="GO" id="GO:0005886">
    <property type="term" value="C:plasma membrane"/>
    <property type="evidence" value="ECO:0007669"/>
    <property type="project" value="TreeGrafter"/>
</dbReference>
<name>A0A336L2E9_CULSO</name>
<protein>
    <submittedName>
        <fullName evidence="4">CSON002224 protein</fullName>
    </submittedName>
</protein>
<dbReference type="EMBL" id="UFQS01001374">
    <property type="protein sequence ID" value="SSX10563.1"/>
    <property type="molecule type" value="Genomic_DNA"/>
</dbReference>
<dbReference type="SUPFAM" id="SSF49562">
    <property type="entry name" value="C2 domain (Calcium/lipid-binding domain, CaLB)"/>
    <property type="match status" value="2"/>
</dbReference>